<evidence type="ECO:0000313" key="1">
    <source>
        <dbReference type="EMBL" id="GGZ57621.1"/>
    </source>
</evidence>
<proteinExistence type="predicted"/>
<sequence>MTSNGYTALKDAVLALCTDTGLVARLEHAHIALARIDAEADLPESLRFRFEELLADIAYGADAVADALVRMSAPDRERLASRVVGLFDEALRLMPTDA</sequence>
<name>A0ABQ3BU34_9GAMM</name>
<accession>A0ABQ3BU34</accession>
<evidence type="ECO:0000313" key="2">
    <source>
        <dbReference type="Proteomes" id="UP000643403"/>
    </source>
</evidence>
<organism evidence="1 2">
    <name type="scientific">Cognatilysobacter xinjiangensis</name>
    <dbReference type="NCBI Taxonomy" id="546892"/>
    <lineage>
        <taxon>Bacteria</taxon>
        <taxon>Pseudomonadati</taxon>
        <taxon>Pseudomonadota</taxon>
        <taxon>Gammaproteobacteria</taxon>
        <taxon>Lysobacterales</taxon>
        <taxon>Lysobacteraceae</taxon>
        <taxon>Cognatilysobacter</taxon>
    </lineage>
</organism>
<dbReference type="RefSeq" id="WP_189447221.1">
    <property type="nucleotide sequence ID" value="NZ_BMXY01000001.1"/>
</dbReference>
<comment type="caution">
    <text evidence="1">The sequence shown here is derived from an EMBL/GenBank/DDBJ whole genome shotgun (WGS) entry which is preliminary data.</text>
</comment>
<keyword evidence="2" id="KW-1185">Reference proteome</keyword>
<gene>
    <name evidence="1" type="ORF">GCM10008101_09020</name>
</gene>
<protein>
    <submittedName>
        <fullName evidence="1">Uncharacterized protein</fullName>
    </submittedName>
</protein>
<dbReference type="Proteomes" id="UP000643403">
    <property type="component" value="Unassembled WGS sequence"/>
</dbReference>
<dbReference type="EMBL" id="BMXY01000001">
    <property type="protein sequence ID" value="GGZ57621.1"/>
    <property type="molecule type" value="Genomic_DNA"/>
</dbReference>
<reference evidence="2" key="1">
    <citation type="journal article" date="2019" name="Int. J. Syst. Evol. Microbiol.">
        <title>The Global Catalogue of Microorganisms (GCM) 10K type strain sequencing project: providing services to taxonomists for standard genome sequencing and annotation.</title>
        <authorList>
            <consortium name="The Broad Institute Genomics Platform"/>
            <consortium name="The Broad Institute Genome Sequencing Center for Infectious Disease"/>
            <person name="Wu L."/>
            <person name="Ma J."/>
        </authorList>
    </citation>
    <scope>NUCLEOTIDE SEQUENCE [LARGE SCALE GENOMIC DNA]</scope>
    <source>
        <strain evidence="2">KCTC 22558</strain>
    </source>
</reference>